<organism evidence="3 4">
    <name type="scientific">Smittium simulii</name>
    <dbReference type="NCBI Taxonomy" id="133385"/>
    <lineage>
        <taxon>Eukaryota</taxon>
        <taxon>Fungi</taxon>
        <taxon>Fungi incertae sedis</taxon>
        <taxon>Zoopagomycota</taxon>
        <taxon>Kickxellomycotina</taxon>
        <taxon>Harpellomycetes</taxon>
        <taxon>Harpellales</taxon>
        <taxon>Legeriomycetaceae</taxon>
        <taxon>Smittium</taxon>
    </lineage>
</organism>
<keyword evidence="1" id="KW-0175">Coiled coil</keyword>
<evidence type="ECO:0000313" key="3">
    <source>
        <dbReference type="EMBL" id="PVU92284.1"/>
    </source>
</evidence>
<dbReference type="AlphaFoldDB" id="A0A2T9YJ31"/>
<dbReference type="OrthoDB" id="5778525at2759"/>
<keyword evidence="4" id="KW-1185">Reference proteome</keyword>
<dbReference type="Proteomes" id="UP000245383">
    <property type="component" value="Unassembled WGS sequence"/>
</dbReference>
<protein>
    <recommendedName>
        <fullName evidence="5">BHLH domain-containing protein</fullName>
    </recommendedName>
</protein>
<feature type="compositionally biased region" description="Basic and acidic residues" evidence="2">
    <location>
        <begin position="687"/>
        <end position="696"/>
    </location>
</feature>
<feature type="region of interest" description="Disordered" evidence="2">
    <location>
        <begin position="665"/>
        <end position="701"/>
    </location>
</feature>
<evidence type="ECO:0000313" key="4">
    <source>
        <dbReference type="Proteomes" id="UP000245383"/>
    </source>
</evidence>
<proteinExistence type="predicted"/>
<evidence type="ECO:0000256" key="2">
    <source>
        <dbReference type="SAM" id="MobiDB-lite"/>
    </source>
</evidence>
<dbReference type="EMBL" id="MBFR01000168">
    <property type="protein sequence ID" value="PVU92284.1"/>
    <property type="molecule type" value="Genomic_DNA"/>
</dbReference>
<evidence type="ECO:0000256" key="1">
    <source>
        <dbReference type="SAM" id="Coils"/>
    </source>
</evidence>
<feature type="region of interest" description="Disordered" evidence="2">
    <location>
        <begin position="575"/>
        <end position="596"/>
    </location>
</feature>
<feature type="coiled-coil region" evidence="1">
    <location>
        <begin position="754"/>
        <end position="781"/>
    </location>
</feature>
<evidence type="ECO:0008006" key="5">
    <source>
        <dbReference type="Google" id="ProtNLM"/>
    </source>
</evidence>
<dbReference type="CDD" id="cd00083">
    <property type="entry name" value="bHLH_SF"/>
    <property type="match status" value="1"/>
</dbReference>
<comment type="caution">
    <text evidence="3">The sequence shown here is derived from an EMBL/GenBank/DDBJ whole genome shotgun (WGS) entry which is preliminary data.</text>
</comment>
<gene>
    <name evidence="3" type="ORF">BB561_003939</name>
</gene>
<reference evidence="3 4" key="1">
    <citation type="journal article" date="2018" name="MBio">
        <title>Comparative Genomics Reveals the Core Gene Toolbox for the Fungus-Insect Symbiosis.</title>
        <authorList>
            <person name="Wang Y."/>
            <person name="Stata M."/>
            <person name="Wang W."/>
            <person name="Stajich J.E."/>
            <person name="White M.M."/>
            <person name="Moncalvo J.M."/>
        </authorList>
    </citation>
    <scope>NUCLEOTIDE SEQUENCE [LARGE SCALE GENOMIC DNA]</scope>
    <source>
        <strain evidence="3 4">SWE-8-4</strain>
    </source>
</reference>
<name>A0A2T9YJ31_9FUNG</name>
<accession>A0A2T9YJ31</accession>
<sequence>MTIKPISQSNNDKLTDITNNKSLDEHYLNPKIENNNNGINLPFLNTTRGLSTDAYTQKKYNEKLYGKTLSKTKSANQQSKQNQSLNFQQDYIGHNGINNIYEDITNPDTLLLMHKDNQMIQNLMQDTPSYFNNNFNCYEYSNTFLPNYTIYNSNNPITLKTQENENTQKQYQTFANNQSNDIKRKRDDDMEINSIKSLPTNIVNMNGSMSEYTAKYKNFSTNAQNYASQVYTESTNSLDSLNDDFLVFSSGVEQLNEFSNYTNSNPQYNINSQNFAQFLNGDTSLNLNTGQDNSLKFNNNGNRLPDYDSKNISLDSEILNTDISQNYNQLAMLLSGCNPNDPALNLNVGLDIDNHMGISNINVQTLDTNTLLGIDTSTIDMNLEKIKMYSGNNSTEPKINYNYFSSNCIENTKNSGIEANFKNKTYASNIINSQNQKVEKDIWSKKYNVNALGSEADTFINNSIYSMPTEDDKLGNSSIYSVPTETAKKRKGRPFSVDFNLIKLPKSLSQNQKPKPKSLSLNKDLFTDMKFDSLEFNKNLLVKEQNNSIITNSKSSCKLSDSSQSLIVQMPEIPIKASKSESRPTPALEKSSTHRVDRQLAATIQKPIVFLRPEKISLQQKKKKKPTNLNSIGPINTNLVKELQPNKNYINSANSACKNIVDSSTHENTGINKQEKSNKLDSSTEPSDEKKPKSSSEIENLDGTTGINFYLSQKQNIFENKNQLALPTDTSAKSTLKENSKMHYTENKINGKNANKLDKKLSRLEGSAKISEQRRRDAMRENFELLKRMLPVEYMTSDDGRELARPVLLARFLRWVDDTLIELEIVKSENQKLKSAATRYINNGV</sequence>